<evidence type="ECO:0000256" key="1">
    <source>
        <dbReference type="SAM" id="Phobius"/>
    </source>
</evidence>
<dbReference type="Proteomes" id="UP000580568">
    <property type="component" value="Unassembled WGS sequence"/>
</dbReference>
<protein>
    <submittedName>
        <fullName evidence="2">Uncharacterized protein</fullName>
    </submittedName>
</protein>
<reference evidence="2 3" key="1">
    <citation type="submission" date="2020-07" db="EMBL/GenBank/DDBJ databases">
        <title>A new beta-1,3-glucan-decomposing anaerobic bacterium isolated from anoxic soil subjected to biological soil disinfestation.</title>
        <authorList>
            <person name="Ueki A."/>
            <person name="Tonouchi A."/>
        </authorList>
    </citation>
    <scope>NUCLEOTIDE SEQUENCE [LARGE SCALE GENOMIC DNA]</scope>
    <source>
        <strain evidence="2 3">TW1</strain>
    </source>
</reference>
<feature type="transmembrane region" description="Helical" evidence="1">
    <location>
        <begin position="115"/>
        <end position="136"/>
    </location>
</feature>
<keyword evidence="1" id="KW-0812">Transmembrane</keyword>
<organism evidence="2 3">
    <name type="scientific">Clostridium fungisolvens</name>
    <dbReference type="NCBI Taxonomy" id="1604897"/>
    <lineage>
        <taxon>Bacteria</taxon>
        <taxon>Bacillati</taxon>
        <taxon>Bacillota</taxon>
        <taxon>Clostridia</taxon>
        <taxon>Eubacteriales</taxon>
        <taxon>Clostridiaceae</taxon>
        <taxon>Clostridium</taxon>
    </lineage>
</organism>
<keyword evidence="3" id="KW-1185">Reference proteome</keyword>
<gene>
    <name evidence="2" type="ORF">bsdtw1_02318</name>
</gene>
<dbReference type="EMBL" id="BLZR01000001">
    <property type="protein sequence ID" value="GFP76217.1"/>
    <property type="molecule type" value="Genomic_DNA"/>
</dbReference>
<sequence length="176" mass="19649">MNIRKYLLILVAVIVLSVVASTIGIGQAFIVGGLLSIIHEVFMLKSKKYENLIYSKLGKPVELGFPDKEKFYKDQGINLNSKVNKYFNTQVLFGLIIILQAAFNYKSLGIKLSALNAILVGAGLFAVAIFIDVIDHTLAKKSKDYSDFYLKIVCVSIFITIPVMFFGLIWVLGKQY</sequence>
<comment type="caution">
    <text evidence="2">The sequence shown here is derived from an EMBL/GenBank/DDBJ whole genome shotgun (WGS) entry which is preliminary data.</text>
</comment>
<keyword evidence="1" id="KW-1133">Transmembrane helix</keyword>
<dbReference type="AlphaFoldDB" id="A0A6V8SGB1"/>
<evidence type="ECO:0000313" key="2">
    <source>
        <dbReference type="EMBL" id="GFP76217.1"/>
    </source>
</evidence>
<feature type="transmembrane region" description="Helical" evidence="1">
    <location>
        <begin position="148"/>
        <end position="172"/>
    </location>
</feature>
<feature type="transmembrane region" description="Helical" evidence="1">
    <location>
        <begin position="6"/>
        <end position="38"/>
    </location>
</feature>
<evidence type="ECO:0000313" key="3">
    <source>
        <dbReference type="Proteomes" id="UP000580568"/>
    </source>
</evidence>
<feature type="transmembrane region" description="Helical" evidence="1">
    <location>
        <begin position="86"/>
        <end position="103"/>
    </location>
</feature>
<name>A0A6V8SGB1_9CLOT</name>
<accession>A0A6V8SGB1</accession>
<keyword evidence="1" id="KW-0472">Membrane</keyword>
<proteinExistence type="predicted"/>
<dbReference type="RefSeq" id="WP_183277660.1">
    <property type="nucleotide sequence ID" value="NZ_BLZR01000001.1"/>
</dbReference>